<gene>
    <name evidence="5" type="ORF">HCBG_04296</name>
</gene>
<dbReference type="GO" id="GO:0005811">
    <property type="term" value="C:lipid droplet"/>
    <property type="evidence" value="ECO:0007669"/>
    <property type="project" value="TreeGrafter"/>
</dbReference>
<dbReference type="GO" id="GO:0009898">
    <property type="term" value="C:cytoplasmic side of plasma membrane"/>
    <property type="evidence" value="ECO:0007669"/>
    <property type="project" value="TreeGrafter"/>
</dbReference>
<dbReference type="Gene3D" id="3.30.300.30">
    <property type="match status" value="1"/>
</dbReference>
<evidence type="ECO:0000313" key="6">
    <source>
        <dbReference type="Proteomes" id="UP000001631"/>
    </source>
</evidence>
<dbReference type="AlphaFoldDB" id="C0NLB6"/>
<dbReference type="InterPro" id="IPR000873">
    <property type="entry name" value="AMP-dep_synth/lig_dom"/>
</dbReference>
<evidence type="ECO:0000313" key="5">
    <source>
        <dbReference type="EMBL" id="EEH07417.1"/>
    </source>
</evidence>
<dbReference type="GO" id="GO:0004467">
    <property type="term" value="F:long-chain fatty acid-CoA ligase activity"/>
    <property type="evidence" value="ECO:0007669"/>
    <property type="project" value="TreeGrafter"/>
</dbReference>
<proteinExistence type="inferred from homology"/>
<dbReference type="STRING" id="447093.C0NLB6"/>
<evidence type="ECO:0000256" key="3">
    <source>
        <dbReference type="SAM" id="SignalP"/>
    </source>
</evidence>
<protein>
    <submittedName>
        <fullName evidence="5">Long-chain acyl-CoA synthetase</fullName>
    </submittedName>
</protein>
<name>C0NLB6_AJECG</name>
<reference evidence="5" key="1">
    <citation type="submission" date="2009-02" db="EMBL/GenBank/DDBJ databases">
        <title>The Genome Sequence of Ajellomyces capsulatus strain G186AR.</title>
        <authorList>
            <consortium name="The Broad Institute Genome Sequencing Platform"/>
            <person name="Champion M."/>
            <person name="Cuomo C."/>
            <person name="Ma L.-J."/>
            <person name="Henn M.R."/>
            <person name="Sil A."/>
            <person name="Goldman B."/>
            <person name="Young S.K."/>
            <person name="Kodira C.D."/>
            <person name="Zeng Q."/>
            <person name="Koehrsen M."/>
            <person name="Alvarado L."/>
            <person name="Berlin A."/>
            <person name="Borenstein D."/>
            <person name="Chen Z."/>
            <person name="Engels R."/>
            <person name="Freedman E."/>
            <person name="Gellesch M."/>
            <person name="Goldberg J."/>
            <person name="Griggs A."/>
            <person name="Gujja S."/>
            <person name="Heiman D."/>
            <person name="Hepburn T."/>
            <person name="Howarth C."/>
            <person name="Jen D."/>
            <person name="Larson L."/>
            <person name="Lewis B."/>
            <person name="Mehta T."/>
            <person name="Park D."/>
            <person name="Pearson M."/>
            <person name="Roberts A."/>
            <person name="Saif S."/>
            <person name="Shea T."/>
            <person name="Shenoy N."/>
            <person name="Sisk P."/>
            <person name="Stolte C."/>
            <person name="Sykes S."/>
            <person name="Walk T."/>
            <person name="White J."/>
            <person name="Yandava C."/>
            <person name="Klein B."/>
            <person name="McEwen J.G."/>
            <person name="Puccia R."/>
            <person name="Goldman G.H."/>
            <person name="Felipe M.S."/>
            <person name="Nino-Vega G."/>
            <person name="San-Blas G."/>
            <person name="Taylor J."/>
            <person name="Mendoza L."/>
            <person name="Galagan J."/>
            <person name="Nusbaum C."/>
            <person name="Birren B."/>
        </authorList>
    </citation>
    <scope>NUCLEOTIDE SEQUENCE</scope>
    <source>
        <strain evidence="5">G186AR</strain>
    </source>
</reference>
<feature type="chain" id="PRO_5002900996" evidence="3">
    <location>
        <begin position="19"/>
        <end position="665"/>
    </location>
</feature>
<dbReference type="SUPFAM" id="SSF56801">
    <property type="entry name" value="Acetyl-CoA synthetase-like"/>
    <property type="match status" value="1"/>
</dbReference>
<comment type="similarity">
    <text evidence="1">Belongs to the ATP-dependent AMP-binding enzyme family.</text>
</comment>
<keyword evidence="6" id="KW-1185">Reference proteome</keyword>
<dbReference type="EMBL" id="GG663367">
    <property type="protein sequence ID" value="EEH07417.1"/>
    <property type="molecule type" value="Genomic_DNA"/>
</dbReference>
<evidence type="ECO:0000256" key="2">
    <source>
        <dbReference type="ARBA" id="ARBA00022598"/>
    </source>
</evidence>
<accession>C0NLB6</accession>
<dbReference type="Gene3D" id="3.40.50.12780">
    <property type="entry name" value="N-terminal domain of ligase-like"/>
    <property type="match status" value="1"/>
</dbReference>
<dbReference type="InterPro" id="IPR020845">
    <property type="entry name" value="AMP-binding_CS"/>
</dbReference>
<dbReference type="PROSITE" id="PS00455">
    <property type="entry name" value="AMP_BINDING"/>
    <property type="match status" value="1"/>
</dbReference>
<dbReference type="InterPro" id="IPR042099">
    <property type="entry name" value="ANL_N_sf"/>
</dbReference>
<feature type="domain" description="AMP-dependent synthetase/ligase" evidence="4">
    <location>
        <begin position="102"/>
        <end position="447"/>
    </location>
</feature>
<dbReference type="GO" id="GO:0005777">
    <property type="term" value="C:peroxisome"/>
    <property type="evidence" value="ECO:0007669"/>
    <property type="project" value="TreeGrafter"/>
</dbReference>
<dbReference type="InterPro" id="IPR045851">
    <property type="entry name" value="AMP-bd_C_sf"/>
</dbReference>
<dbReference type="GeneID" id="69037312"/>
<dbReference type="HOGENOM" id="CLU_000022_46_3_1"/>
<sequence length="665" mass="74178">MDAVILHSIASLAALAVAASYLNARFAIGCDLRDIRYKRDIARRKQQRIACAKGTHSMYAILQQSGNSDEDEAIWFEGKTMSYGQLKMGKLTFPNLCCCFLSEVDQFAGLLHARGIRIGDVVGVFMTNSPEMVVAILALAKLGVVVDLINTNHRDDTFVCALDLSHPRFILSTPDLSQHAKVDLPHICLALSSFAVSAETPIPPKVELIGLNDLQNASHVNLVPAKRSLTDMAVLICTSGTTGEPKACVIRNDMLWATSTPFTGDMRDPSKYYPLRTYSSLPLFHSTAFLAGLCYTLGSSGTFCLARKFSATTFWEDVKECRANRILYVGELCRFLLAAPPSPYDRSHSVTHAFGNGLREDVWDKFKERFGVREIREAYRATEAVAKFENDGRSAAGKGKVGFAGPLKRYFEDVTFVVKYDPEMQMPVRDPNTGFCIKADLGEEGEVIGRVSDLSLLTTYLNDDAATEEKLLRDVFRKGDLFQRMGDLVMREESGWVKFQERIDDRFRWQGQNVSTGVVRSQICMMPNVMDAAVFGVKLDSYEGKVGAAVIALYLRTEASETEFINSLRSALVKSGLPYYALPRLVRMTNSIVTGVTFKQIKSVMEKLSWNPNTVPTPEKRSGDEEEDLRRELVHDTLYWLNPAKGYQRLDALAWSDIQWGTAKL</sequence>
<dbReference type="PANTHER" id="PTHR43107">
    <property type="entry name" value="LONG-CHAIN FATTY ACID TRANSPORT PROTEIN"/>
    <property type="match status" value="1"/>
</dbReference>
<keyword evidence="2" id="KW-0436">Ligase</keyword>
<dbReference type="InParanoid" id="C0NLB6"/>
<dbReference type="GO" id="GO:0005324">
    <property type="term" value="F:long-chain fatty acid transmembrane transporter activity"/>
    <property type="evidence" value="ECO:0007669"/>
    <property type="project" value="TreeGrafter"/>
</dbReference>
<dbReference type="VEuPathDB" id="FungiDB:I7I50_11546"/>
<keyword evidence="3" id="KW-0732">Signal</keyword>
<evidence type="ECO:0000259" key="4">
    <source>
        <dbReference type="Pfam" id="PF00501"/>
    </source>
</evidence>
<dbReference type="RefSeq" id="XP_045287898.1">
    <property type="nucleotide sequence ID" value="XM_045431345.1"/>
</dbReference>
<dbReference type="Pfam" id="PF00501">
    <property type="entry name" value="AMP-binding"/>
    <property type="match status" value="1"/>
</dbReference>
<feature type="signal peptide" evidence="3">
    <location>
        <begin position="1"/>
        <end position="18"/>
    </location>
</feature>
<dbReference type="Proteomes" id="UP000001631">
    <property type="component" value="Unassembled WGS sequence"/>
</dbReference>
<organism evidence="5 6">
    <name type="scientific">Ajellomyces capsulatus (strain G186AR / H82 / ATCC MYA-2454 / RMSCC 2432)</name>
    <name type="common">Darling's disease fungus</name>
    <name type="synonym">Histoplasma capsulatum</name>
    <dbReference type="NCBI Taxonomy" id="447093"/>
    <lineage>
        <taxon>Eukaryota</taxon>
        <taxon>Fungi</taxon>
        <taxon>Dikarya</taxon>
        <taxon>Ascomycota</taxon>
        <taxon>Pezizomycotina</taxon>
        <taxon>Eurotiomycetes</taxon>
        <taxon>Eurotiomycetidae</taxon>
        <taxon>Onygenales</taxon>
        <taxon>Ajellomycetaceae</taxon>
        <taxon>Histoplasma</taxon>
    </lineage>
</organism>
<dbReference type="GO" id="GO:0044539">
    <property type="term" value="P:long-chain fatty acid import into cell"/>
    <property type="evidence" value="ECO:0007669"/>
    <property type="project" value="TreeGrafter"/>
</dbReference>
<evidence type="ECO:0000256" key="1">
    <source>
        <dbReference type="ARBA" id="ARBA00006432"/>
    </source>
</evidence>
<dbReference type="PANTHER" id="PTHR43107:SF20">
    <property type="entry name" value="FATTY ACID TRANSPORTER_ACYL-COA SYNTHETASE (FAT1), PUTATIVE (AFU_ORTHOLOGUE AFUA_2G11360)-RELATED"/>
    <property type="match status" value="1"/>
</dbReference>